<dbReference type="SUPFAM" id="SSF88713">
    <property type="entry name" value="Glycoside hydrolase/deacetylase"/>
    <property type="match status" value="1"/>
</dbReference>
<evidence type="ECO:0000313" key="1">
    <source>
        <dbReference type="EMBL" id="MCR8827761.1"/>
    </source>
</evidence>
<dbReference type="EMBL" id="JANKJG010000012">
    <property type="protein sequence ID" value="MCR8827761.1"/>
    <property type="molecule type" value="Genomic_DNA"/>
</dbReference>
<evidence type="ECO:0000313" key="2">
    <source>
        <dbReference type="Proteomes" id="UP001165396"/>
    </source>
</evidence>
<comment type="caution">
    <text evidence="1">The sequence shown here is derived from an EMBL/GenBank/DDBJ whole genome shotgun (WGS) entry which is preliminary data.</text>
</comment>
<dbReference type="RefSeq" id="WP_258295533.1">
    <property type="nucleotide sequence ID" value="NZ_JANKJG010000012.1"/>
</dbReference>
<sequence length="245" mass="27206">MEMQVDWHPLRVALRDRRAQKRPLQFWWRDDDAVAVTPDLERLEAMARAADVPVHIAVIPAHATRELAAFSAGSPYLIPLVHGWAHADTSAPGAKKSEFQRDRPEAAEETAKSLVRMGEFFVSGLVPMFVPPWNRIGDRLTAQLATQGYRGLSTFGTRGAENVRGLRVFNTHVDPIFWKGDQGLADTDWIIQAAVKHMESGSEEPLGLLTHHLVHTAEVWEFAARFIAELQDGGATKFDIAGALV</sequence>
<reference evidence="1" key="1">
    <citation type="submission" date="2022-07" db="EMBL/GenBank/DDBJ databases">
        <title>Pseudosulfitobacter sp. strain AP-MA-4, whole genome sequence.</title>
        <authorList>
            <person name="Jiang Y."/>
        </authorList>
    </citation>
    <scope>NUCLEOTIDE SEQUENCE</scope>
    <source>
        <strain evidence="1">AP-MA-4</strain>
    </source>
</reference>
<gene>
    <name evidence="1" type="ORF">NTA49_14565</name>
</gene>
<organism evidence="1 2">
    <name type="scientific">Pseudosulfitobacter koreensis</name>
    <dbReference type="NCBI Taxonomy" id="2968472"/>
    <lineage>
        <taxon>Bacteria</taxon>
        <taxon>Pseudomonadati</taxon>
        <taxon>Pseudomonadota</taxon>
        <taxon>Alphaproteobacteria</taxon>
        <taxon>Rhodobacterales</taxon>
        <taxon>Roseobacteraceae</taxon>
        <taxon>Pseudosulfitobacter</taxon>
    </lineage>
</organism>
<proteinExistence type="predicted"/>
<dbReference type="InterPro" id="IPR011330">
    <property type="entry name" value="Glyco_hydro/deAcase_b/a-brl"/>
</dbReference>
<dbReference type="Proteomes" id="UP001165396">
    <property type="component" value="Unassembled WGS sequence"/>
</dbReference>
<keyword evidence="2" id="KW-1185">Reference proteome</keyword>
<evidence type="ECO:0008006" key="3">
    <source>
        <dbReference type="Google" id="ProtNLM"/>
    </source>
</evidence>
<accession>A0ABT1Z3Q2</accession>
<protein>
    <recommendedName>
        <fullName evidence="3">Polysaccharide deacetylase</fullName>
    </recommendedName>
</protein>
<name>A0ABT1Z3Q2_9RHOB</name>